<evidence type="ECO:0000313" key="4">
    <source>
        <dbReference type="Proteomes" id="UP000019116"/>
    </source>
</evidence>
<dbReference type="Gramene" id="TraesROB_scaffold_064998_01G000100.1">
    <property type="protein sequence ID" value="TraesROB_scaffold_064998_01G000100.1"/>
    <property type="gene ID" value="TraesROB_scaffold_064998_01G000100"/>
</dbReference>
<dbReference type="EnsemblPlants" id="TraesCS2A02G442800.1">
    <property type="protein sequence ID" value="TraesCS2A02G442800.1"/>
    <property type="gene ID" value="TraesCS2A02G442800"/>
</dbReference>
<dbReference type="InterPro" id="IPR000313">
    <property type="entry name" value="PWWP_dom"/>
</dbReference>
<dbReference type="SUPFAM" id="SSF63748">
    <property type="entry name" value="Tudor/PWWP/MBT"/>
    <property type="match status" value="1"/>
</dbReference>
<sequence length="849" mass="92841">MGRSSGGEGGGGGEGQGEADGGGIADCSPGTIVWVRRRNGSWWPGRIVGQEELAASQVVTPRTGTPVKLLGREDASIDWYNLEKSKRVKEFRCGEFDACIEKAMAFQGTPVKRREKYARREDAILHALELERKQLALKYQNQGFRADDSCSTLFADTGREFDDFPSEYYSRNNVQEPQLHLQSSASQQRVDLSTTRYTSKKSKKQKGDNSVLLGKTKECEEKFIHAGSKRNLSGSLALEASGNTLSNYVNGFSSSGHTQEGSNVESGEKNTALKKRRLVEAVFEASVVKKHDRCRPLAQVVQSSVKFPRSFQCNDDSGTVVVEGGKDPLPAICQAKRSGATYLSADSGDAHSRDFIPVKETILTEAHRETETYLKQEDTLLEEQTFPDFVEKHESDPSMSLCSDTETEDDAELLQRYAKVQSLESDACDPNSLQASNKSRHANDIDDDDEMNFSTHIPQQNVLLGEDGSPELGVSQWHMKGKRNRRTAVKRPMGKADENLSLDSSSSFMKGLLKMTNKGDSKVEIIDASSHQPFGQSFPENQEGLDCGHDEADLVDKAASHSGVNRYYGKDYPLSSEPIRDIGRSYTSFNDSEISCKTSLLNKNGNQITSIGQKACGEGSSLYQQNHGSHLGYIGPVLFNVDLKVQANYQGEHVPLVSLMSRLDGKAIVGHPIQVGILEEGSMDRLILGSDLVLENSTAAAPAWPTGRRTAMPRVPRLNSSRATLDGNATDEQGVKHAKKSTTSVRRPFSQKSQKKPSGFKKASSPSQKTRPLSSISIGKTPHREGGQAKAHRRSDVLGGLLKSDEAIPLVTCVPAKVVFSRIMEAVGRPSHALAHRARKASPAVRDPP</sequence>
<dbReference type="GeneID" id="123190323"/>
<dbReference type="CDD" id="cd05162">
    <property type="entry name" value="PWWP"/>
    <property type="match status" value="1"/>
</dbReference>
<dbReference type="PANTHER" id="PTHR33697:SF6">
    <property type="entry name" value="PWWP DOMAIN-CONTAINING PROTEIN"/>
    <property type="match status" value="1"/>
</dbReference>
<organism evidence="3">
    <name type="scientific">Triticum aestivum</name>
    <name type="common">Wheat</name>
    <dbReference type="NCBI Taxonomy" id="4565"/>
    <lineage>
        <taxon>Eukaryota</taxon>
        <taxon>Viridiplantae</taxon>
        <taxon>Streptophyta</taxon>
        <taxon>Embryophyta</taxon>
        <taxon>Tracheophyta</taxon>
        <taxon>Spermatophyta</taxon>
        <taxon>Magnoliopsida</taxon>
        <taxon>Liliopsida</taxon>
        <taxon>Poales</taxon>
        <taxon>Poaceae</taxon>
        <taxon>BOP clade</taxon>
        <taxon>Pooideae</taxon>
        <taxon>Triticodae</taxon>
        <taxon>Triticeae</taxon>
        <taxon>Triticinae</taxon>
        <taxon>Triticum</taxon>
    </lineage>
</organism>
<dbReference type="OrthoDB" id="1908535at2759"/>
<reference evidence="3" key="2">
    <citation type="submission" date="2018-10" db="UniProtKB">
        <authorList>
            <consortium name="EnsemblPlants"/>
        </authorList>
    </citation>
    <scope>IDENTIFICATION</scope>
</reference>
<gene>
    <name evidence="3" type="primary">LOC123190323</name>
</gene>
<dbReference type="PANTHER" id="PTHR33697">
    <property type="entry name" value="T17B22.17 PROTEIN-RELATED"/>
    <property type="match status" value="1"/>
</dbReference>
<evidence type="ECO:0000256" key="1">
    <source>
        <dbReference type="SAM" id="MobiDB-lite"/>
    </source>
</evidence>
<dbReference type="RefSeq" id="XP_044458878.1">
    <property type="nucleotide sequence ID" value="XM_044602943.1"/>
</dbReference>
<dbReference type="Gramene" id="TraesCS2A02G442800.1">
    <property type="protein sequence ID" value="TraesCS2A02G442800.1"/>
    <property type="gene ID" value="TraesCS2A02G442800"/>
</dbReference>
<feature type="region of interest" description="Disordered" evidence="1">
    <location>
        <begin position="424"/>
        <end position="446"/>
    </location>
</feature>
<dbReference type="Proteomes" id="UP000019116">
    <property type="component" value="Chromosome 2A"/>
</dbReference>
<feature type="compositionally biased region" description="Gly residues" evidence="1">
    <location>
        <begin position="1"/>
        <end position="24"/>
    </location>
</feature>
<feature type="compositionally biased region" description="Polar residues" evidence="1">
    <location>
        <begin position="764"/>
        <end position="778"/>
    </location>
</feature>
<reference evidence="3" key="1">
    <citation type="submission" date="2018-08" db="EMBL/GenBank/DDBJ databases">
        <authorList>
            <person name="Rossello M."/>
        </authorList>
    </citation>
    <scope>NUCLEOTIDE SEQUENCE [LARGE SCALE GENOMIC DNA]</scope>
    <source>
        <strain evidence="3">cv. Chinese Spring</strain>
    </source>
</reference>
<dbReference type="Gene3D" id="2.30.30.140">
    <property type="match status" value="1"/>
</dbReference>
<dbReference type="PROSITE" id="PS50812">
    <property type="entry name" value="PWWP"/>
    <property type="match status" value="1"/>
</dbReference>
<keyword evidence="4" id="KW-1185">Reference proteome</keyword>
<feature type="domain" description="PWWP" evidence="2">
    <location>
        <begin position="29"/>
        <end position="91"/>
    </location>
</feature>
<proteinExistence type="predicted"/>
<feature type="compositionally biased region" description="Polar residues" evidence="1">
    <location>
        <begin position="179"/>
        <end position="192"/>
    </location>
</feature>
<dbReference type="InterPro" id="IPR044679">
    <property type="entry name" value="PWWP2-like"/>
</dbReference>
<protein>
    <recommendedName>
        <fullName evidence="2">PWWP domain-containing protein</fullName>
    </recommendedName>
</protein>
<name>A0A3B6B517_WHEAT</name>
<evidence type="ECO:0000259" key="2">
    <source>
        <dbReference type="PROSITE" id="PS50812"/>
    </source>
</evidence>
<evidence type="ECO:0000313" key="3">
    <source>
        <dbReference type="EnsemblPlants" id="TraesCS2A02G442800.1"/>
    </source>
</evidence>
<feature type="region of interest" description="Disordered" evidence="1">
    <location>
        <begin position="704"/>
        <end position="793"/>
    </location>
</feature>
<feature type="compositionally biased region" description="Polar residues" evidence="1">
    <location>
        <begin position="251"/>
        <end position="265"/>
    </location>
</feature>
<feature type="region of interest" description="Disordered" evidence="1">
    <location>
        <begin position="1"/>
        <end position="25"/>
    </location>
</feature>
<dbReference type="AlphaFoldDB" id="A0A3B6B517"/>
<dbReference type="Pfam" id="PF00855">
    <property type="entry name" value="PWWP"/>
    <property type="match status" value="1"/>
</dbReference>
<accession>A0A3B6B517</accession>
<feature type="region of interest" description="Disordered" evidence="1">
    <location>
        <begin position="251"/>
        <end position="270"/>
    </location>
</feature>
<feature type="region of interest" description="Disordered" evidence="1">
    <location>
        <begin position="179"/>
        <end position="211"/>
    </location>
</feature>
<dbReference type="Gramene" id="TraesCS2A03G1050600.2">
    <property type="protein sequence ID" value="TraesCS2A03G1050600.2.CDS"/>
    <property type="gene ID" value="TraesCS2A03G1050600"/>
</dbReference>